<name>A0A5N6WWN3_9EURO</name>
<dbReference type="AlphaFoldDB" id="A0A5N6WWN3"/>
<accession>A0A5N6WWN3</accession>
<reference evidence="2" key="1">
    <citation type="submission" date="2019-04" db="EMBL/GenBank/DDBJ databases">
        <title>Friends and foes A comparative genomics studyof 23 Aspergillus species from section Flavi.</title>
        <authorList>
            <consortium name="DOE Joint Genome Institute"/>
            <person name="Kjaerbolling I."/>
            <person name="Vesth T."/>
            <person name="Frisvad J.C."/>
            <person name="Nybo J.L."/>
            <person name="Theobald S."/>
            <person name="Kildgaard S."/>
            <person name="Isbrandt T."/>
            <person name="Kuo A."/>
            <person name="Sato A."/>
            <person name="Lyhne E.K."/>
            <person name="Kogle M.E."/>
            <person name="Wiebenga A."/>
            <person name="Kun R.S."/>
            <person name="Lubbers R.J."/>
            <person name="Makela M.R."/>
            <person name="Barry K."/>
            <person name="Chovatia M."/>
            <person name="Clum A."/>
            <person name="Daum C."/>
            <person name="Haridas S."/>
            <person name="He G."/>
            <person name="LaButti K."/>
            <person name="Lipzen A."/>
            <person name="Mondo S."/>
            <person name="Riley R."/>
            <person name="Salamov A."/>
            <person name="Simmons B.A."/>
            <person name="Magnuson J.K."/>
            <person name="Henrissat B."/>
            <person name="Mortensen U.H."/>
            <person name="Larsen T.O."/>
            <person name="Devries R.P."/>
            <person name="Grigoriev I.V."/>
            <person name="Machida M."/>
            <person name="Baker S.E."/>
            <person name="Andersen M.R."/>
        </authorList>
    </citation>
    <scope>NUCLEOTIDE SEQUENCE [LARGE SCALE GENOMIC DNA]</scope>
    <source>
        <strain evidence="2">CBS 130017</strain>
    </source>
</reference>
<dbReference type="Proteomes" id="UP000325945">
    <property type="component" value="Unassembled WGS sequence"/>
</dbReference>
<organism evidence="1 2">
    <name type="scientific">Aspergillus sergii</name>
    <dbReference type="NCBI Taxonomy" id="1034303"/>
    <lineage>
        <taxon>Eukaryota</taxon>
        <taxon>Fungi</taxon>
        <taxon>Dikarya</taxon>
        <taxon>Ascomycota</taxon>
        <taxon>Pezizomycotina</taxon>
        <taxon>Eurotiomycetes</taxon>
        <taxon>Eurotiomycetidae</taxon>
        <taxon>Eurotiales</taxon>
        <taxon>Aspergillaceae</taxon>
        <taxon>Aspergillus</taxon>
        <taxon>Aspergillus subgen. Circumdati</taxon>
    </lineage>
</organism>
<dbReference type="EMBL" id="ML741812">
    <property type="protein sequence ID" value="KAE8324988.1"/>
    <property type="molecule type" value="Genomic_DNA"/>
</dbReference>
<sequence>MHPISLPCLARRFLTEVYSLLYVQSKQVYYVSKVCTSGSTYLQCSSSMRSFIICLSEQPLTLTQITVRCSRADNKRDSKERLVPFTRVPRYSHGFLRQRHMGAHSGKKISGNHQDRYYFPAHW</sequence>
<evidence type="ECO:0000313" key="1">
    <source>
        <dbReference type="EMBL" id="KAE8324988.1"/>
    </source>
</evidence>
<gene>
    <name evidence="1" type="ORF">BDV39DRAFT_112398</name>
</gene>
<evidence type="ECO:0000313" key="2">
    <source>
        <dbReference type="Proteomes" id="UP000325945"/>
    </source>
</evidence>
<protein>
    <submittedName>
        <fullName evidence="1">Uncharacterized protein</fullName>
    </submittedName>
</protein>
<proteinExistence type="predicted"/>
<keyword evidence="2" id="KW-1185">Reference proteome</keyword>